<protein>
    <submittedName>
        <fullName evidence="1">Uncharacterized protein</fullName>
    </submittedName>
</protein>
<feature type="non-terminal residue" evidence="1">
    <location>
        <position position="1"/>
    </location>
</feature>
<sequence>TVVYTYGKCALHDLRRTIGTTAMENLLRNYASAHWYGISTTAEFKAAAQAATSVDLSSFWTTHRIDG</sequence>
<reference evidence="1 2" key="1">
    <citation type="submission" date="2024-06" db="EMBL/GenBank/DDBJ databases">
        <title>The Natural Products Discovery Center: Release of the First 8490 Sequenced Strains for Exploring Actinobacteria Biosynthetic Diversity.</title>
        <authorList>
            <person name="Kalkreuter E."/>
            <person name="Kautsar S.A."/>
            <person name="Yang D."/>
            <person name="Bader C.D."/>
            <person name="Teijaro C.N."/>
            <person name="Fluegel L."/>
            <person name="Davis C.M."/>
            <person name="Simpson J.R."/>
            <person name="Lauterbach L."/>
            <person name="Steele A.D."/>
            <person name="Gui C."/>
            <person name="Meng S."/>
            <person name="Li G."/>
            <person name="Viehrig K."/>
            <person name="Ye F."/>
            <person name="Su P."/>
            <person name="Kiefer A.F."/>
            <person name="Nichols A."/>
            <person name="Cepeda A.J."/>
            <person name="Yan W."/>
            <person name="Fan B."/>
            <person name="Jiang Y."/>
            <person name="Adhikari A."/>
            <person name="Zheng C.-J."/>
            <person name="Schuster L."/>
            <person name="Cowan T.M."/>
            <person name="Smanski M.J."/>
            <person name="Chevrette M.G."/>
            <person name="De Carvalho L.P.S."/>
            <person name="Shen B."/>
        </authorList>
    </citation>
    <scope>NUCLEOTIDE SEQUENCE [LARGE SCALE GENOMIC DNA]</scope>
    <source>
        <strain evidence="1 2">NPDC050100</strain>
    </source>
</reference>
<dbReference type="EMBL" id="JBFALK010000016">
    <property type="protein sequence ID" value="MEV0972273.1"/>
    <property type="molecule type" value="Genomic_DNA"/>
</dbReference>
<evidence type="ECO:0000313" key="2">
    <source>
        <dbReference type="Proteomes" id="UP001551675"/>
    </source>
</evidence>
<proteinExistence type="predicted"/>
<accession>A0ABV3GKU7</accession>
<keyword evidence="2" id="KW-1185">Reference proteome</keyword>
<gene>
    <name evidence="1" type="ORF">AB0I59_27045</name>
</gene>
<dbReference type="RefSeq" id="WP_358137256.1">
    <property type="nucleotide sequence ID" value="NZ_JBFALK010000016.1"/>
</dbReference>
<organism evidence="1 2">
    <name type="scientific">Microtetraspora glauca</name>
    <dbReference type="NCBI Taxonomy" id="1996"/>
    <lineage>
        <taxon>Bacteria</taxon>
        <taxon>Bacillati</taxon>
        <taxon>Actinomycetota</taxon>
        <taxon>Actinomycetes</taxon>
        <taxon>Streptosporangiales</taxon>
        <taxon>Streptosporangiaceae</taxon>
        <taxon>Microtetraspora</taxon>
    </lineage>
</organism>
<dbReference type="InterPro" id="IPR027268">
    <property type="entry name" value="Peptidase_M4/M1_CTD_sf"/>
</dbReference>
<dbReference type="SUPFAM" id="SSF55486">
    <property type="entry name" value="Metalloproteases ('zincins'), catalytic domain"/>
    <property type="match status" value="1"/>
</dbReference>
<comment type="caution">
    <text evidence="1">The sequence shown here is derived from an EMBL/GenBank/DDBJ whole genome shotgun (WGS) entry which is preliminary data.</text>
</comment>
<dbReference type="Gene3D" id="1.10.390.10">
    <property type="entry name" value="Neutral Protease Domain 2"/>
    <property type="match status" value="1"/>
</dbReference>
<dbReference type="Proteomes" id="UP001551675">
    <property type="component" value="Unassembled WGS sequence"/>
</dbReference>
<name>A0ABV3GKU7_MICGL</name>
<evidence type="ECO:0000313" key="1">
    <source>
        <dbReference type="EMBL" id="MEV0972273.1"/>
    </source>
</evidence>